<name>A0A5B7HWA5_PORTR</name>
<protein>
    <submittedName>
        <fullName evidence="2">Uncharacterized protein</fullName>
    </submittedName>
</protein>
<reference evidence="2 3" key="1">
    <citation type="submission" date="2019-05" db="EMBL/GenBank/DDBJ databases">
        <title>Another draft genome of Portunus trituberculatus and its Hox gene families provides insights of decapod evolution.</title>
        <authorList>
            <person name="Jeong J.-H."/>
            <person name="Song I."/>
            <person name="Kim S."/>
            <person name="Choi T."/>
            <person name="Kim D."/>
            <person name="Ryu S."/>
            <person name="Kim W."/>
        </authorList>
    </citation>
    <scope>NUCLEOTIDE SEQUENCE [LARGE SCALE GENOMIC DNA]</scope>
    <source>
        <tissue evidence="2">Muscle</tissue>
    </source>
</reference>
<dbReference type="EMBL" id="VSRR010036968">
    <property type="protein sequence ID" value="MPC73527.1"/>
    <property type="molecule type" value="Genomic_DNA"/>
</dbReference>
<dbReference type="Proteomes" id="UP000324222">
    <property type="component" value="Unassembled WGS sequence"/>
</dbReference>
<feature type="compositionally biased region" description="Polar residues" evidence="1">
    <location>
        <begin position="53"/>
        <end position="71"/>
    </location>
</feature>
<comment type="caution">
    <text evidence="2">The sequence shown here is derived from an EMBL/GenBank/DDBJ whole genome shotgun (WGS) entry which is preliminary data.</text>
</comment>
<accession>A0A5B7HWA5</accession>
<gene>
    <name evidence="2" type="ORF">E2C01_067861</name>
</gene>
<feature type="region of interest" description="Disordered" evidence="1">
    <location>
        <begin position="50"/>
        <end position="83"/>
    </location>
</feature>
<evidence type="ECO:0000313" key="2">
    <source>
        <dbReference type="EMBL" id="MPC73527.1"/>
    </source>
</evidence>
<dbReference type="AlphaFoldDB" id="A0A5B7HWA5"/>
<keyword evidence="3" id="KW-1185">Reference proteome</keyword>
<evidence type="ECO:0000313" key="3">
    <source>
        <dbReference type="Proteomes" id="UP000324222"/>
    </source>
</evidence>
<organism evidence="2 3">
    <name type="scientific">Portunus trituberculatus</name>
    <name type="common">Swimming crab</name>
    <name type="synonym">Neptunus trituberculatus</name>
    <dbReference type="NCBI Taxonomy" id="210409"/>
    <lineage>
        <taxon>Eukaryota</taxon>
        <taxon>Metazoa</taxon>
        <taxon>Ecdysozoa</taxon>
        <taxon>Arthropoda</taxon>
        <taxon>Crustacea</taxon>
        <taxon>Multicrustacea</taxon>
        <taxon>Malacostraca</taxon>
        <taxon>Eumalacostraca</taxon>
        <taxon>Eucarida</taxon>
        <taxon>Decapoda</taxon>
        <taxon>Pleocyemata</taxon>
        <taxon>Brachyura</taxon>
        <taxon>Eubrachyura</taxon>
        <taxon>Portunoidea</taxon>
        <taxon>Portunidae</taxon>
        <taxon>Portuninae</taxon>
        <taxon>Portunus</taxon>
    </lineage>
</organism>
<evidence type="ECO:0000256" key="1">
    <source>
        <dbReference type="SAM" id="MobiDB-lite"/>
    </source>
</evidence>
<proteinExistence type="predicted"/>
<sequence length="184" mass="20741">MITTVRSAVKKNHDSRECIAKLKENVKIVPTYCNCGESNNANSLHCKKRPQENCHNNSGDKASEPTTTNHAQALKGSEPDNARQRRFEQRQLAVQASIPVNVTDRAGHFRTSVRTSAPADHQTRCGGPKCGKVFKSAEVIDTERRHFKSVPPHLHCGERRYFKSVPPHLRQVQKGEILNSYFRT</sequence>